<name>A0A3A4AHZ6_9ACTN</name>
<dbReference type="AlphaFoldDB" id="A0A3A4AHZ6"/>
<organism evidence="3 4">
    <name type="scientific">Bailinhaonella thermotolerans</name>
    <dbReference type="NCBI Taxonomy" id="1070861"/>
    <lineage>
        <taxon>Bacteria</taxon>
        <taxon>Bacillati</taxon>
        <taxon>Actinomycetota</taxon>
        <taxon>Actinomycetes</taxon>
        <taxon>Streptosporangiales</taxon>
        <taxon>Streptosporangiaceae</taxon>
        <taxon>Bailinhaonella</taxon>
    </lineage>
</organism>
<accession>A0A3A4AHZ6</accession>
<dbReference type="GO" id="GO:0005524">
    <property type="term" value="F:ATP binding"/>
    <property type="evidence" value="ECO:0007669"/>
    <property type="project" value="UniProtKB-UniRule"/>
</dbReference>
<dbReference type="SUPFAM" id="SSF56059">
    <property type="entry name" value="Glutathione synthetase ATP-binding domain-like"/>
    <property type="match status" value="1"/>
</dbReference>
<comment type="caution">
    <text evidence="3">The sequence shown here is derived from an EMBL/GenBank/DDBJ whole genome shotgun (WGS) entry which is preliminary data.</text>
</comment>
<feature type="domain" description="ATP-grasp" evidence="2">
    <location>
        <begin position="108"/>
        <end position="292"/>
    </location>
</feature>
<keyword evidence="1" id="KW-0547">Nucleotide-binding</keyword>
<dbReference type="PANTHER" id="PTHR39217">
    <property type="match status" value="1"/>
</dbReference>
<dbReference type="OrthoDB" id="3373978at2"/>
<dbReference type="InterPro" id="IPR053191">
    <property type="entry name" value="DcsG_Biosynth_Enzyme"/>
</dbReference>
<protein>
    <recommendedName>
        <fullName evidence="2">ATP-grasp domain-containing protein</fullName>
    </recommendedName>
</protein>
<gene>
    <name evidence="3" type="ORF">D5H75_26890</name>
</gene>
<evidence type="ECO:0000256" key="1">
    <source>
        <dbReference type="PROSITE-ProRule" id="PRU00409"/>
    </source>
</evidence>
<dbReference type="EMBL" id="QZEY01000012">
    <property type="protein sequence ID" value="RJL26604.1"/>
    <property type="molecule type" value="Genomic_DNA"/>
</dbReference>
<dbReference type="Proteomes" id="UP000265768">
    <property type="component" value="Unassembled WGS sequence"/>
</dbReference>
<keyword evidence="4" id="KW-1185">Reference proteome</keyword>
<dbReference type="PROSITE" id="PS50975">
    <property type="entry name" value="ATP_GRASP"/>
    <property type="match status" value="1"/>
</dbReference>
<keyword evidence="1" id="KW-0067">ATP-binding</keyword>
<dbReference type="GO" id="GO:0046872">
    <property type="term" value="F:metal ion binding"/>
    <property type="evidence" value="ECO:0007669"/>
    <property type="project" value="InterPro"/>
</dbReference>
<evidence type="ECO:0000313" key="4">
    <source>
        <dbReference type="Proteomes" id="UP000265768"/>
    </source>
</evidence>
<proteinExistence type="predicted"/>
<sequence>MPVPLRHCSRPRRPSMRVAYVTFEDREVDTEIPVVLGAWAAEGLDGEALRWDDAEADWSAFDAAVIRSTWDYVPRRAEFTAWARRTSQVTRLFNPAGVIERNTDKTYLRDLAAAGIPIVPTEWFGPGDEPVLANDWAETVVKPNVSVGAQDTSRHDSREGATAAIRAIQESGRTAMVQPYLDMVEAEGETSLLFFGGRYSHAVRRPAMLARDGSGALATGDPREAAADQLELARAVLAEIGEPLLYARVDLVRSASGDPLLIELELTEPHLFLAAHEKAPARFAGALRDLLA</sequence>
<dbReference type="InterPro" id="IPR011761">
    <property type="entry name" value="ATP-grasp"/>
</dbReference>
<evidence type="ECO:0000313" key="3">
    <source>
        <dbReference type="EMBL" id="RJL26604.1"/>
    </source>
</evidence>
<dbReference type="PANTHER" id="PTHR39217:SF1">
    <property type="entry name" value="GLUTATHIONE SYNTHETASE"/>
    <property type="match status" value="1"/>
</dbReference>
<reference evidence="3 4" key="1">
    <citation type="submission" date="2018-09" db="EMBL/GenBank/DDBJ databases">
        <title>YIM 75507 draft genome.</title>
        <authorList>
            <person name="Tang S."/>
            <person name="Feng Y."/>
        </authorList>
    </citation>
    <scope>NUCLEOTIDE SEQUENCE [LARGE SCALE GENOMIC DNA]</scope>
    <source>
        <strain evidence="3 4">YIM 75507</strain>
    </source>
</reference>
<evidence type="ECO:0000259" key="2">
    <source>
        <dbReference type="PROSITE" id="PS50975"/>
    </source>
</evidence>